<organism evidence="1 2">
    <name type="scientific">Olea europaea subsp. europaea</name>
    <dbReference type="NCBI Taxonomy" id="158383"/>
    <lineage>
        <taxon>Eukaryota</taxon>
        <taxon>Viridiplantae</taxon>
        <taxon>Streptophyta</taxon>
        <taxon>Embryophyta</taxon>
        <taxon>Tracheophyta</taxon>
        <taxon>Spermatophyta</taxon>
        <taxon>Magnoliopsida</taxon>
        <taxon>eudicotyledons</taxon>
        <taxon>Gunneridae</taxon>
        <taxon>Pentapetalae</taxon>
        <taxon>asterids</taxon>
        <taxon>lamiids</taxon>
        <taxon>Lamiales</taxon>
        <taxon>Oleaceae</taxon>
        <taxon>Oleeae</taxon>
        <taxon>Olea</taxon>
    </lineage>
</organism>
<evidence type="ECO:0000313" key="1">
    <source>
        <dbReference type="EMBL" id="CAA2967240.1"/>
    </source>
</evidence>
<dbReference type="Gramene" id="OE9A029316T1">
    <property type="protein sequence ID" value="OE9A029316C1"/>
    <property type="gene ID" value="OE9A029316"/>
</dbReference>
<dbReference type="EMBL" id="CACTIH010001879">
    <property type="protein sequence ID" value="CAA2967240.1"/>
    <property type="molecule type" value="Genomic_DNA"/>
</dbReference>
<sequence length="114" mass="12729">MDLYDPYGGMMADYGQPSIVPGAIPSIDRMVATRSGAIHNEAPLCTMLLEAKSSWYTTHKGNWCLSLCIVGTQCHFPLRSDANDERMERWKENGKGKQLGFEKFGKGGWMRIGI</sequence>
<dbReference type="AlphaFoldDB" id="A0A8S0QHH3"/>
<proteinExistence type="predicted"/>
<gene>
    <name evidence="1" type="ORF">OLEA9_A029316</name>
</gene>
<evidence type="ECO:0000313" key="2">
    <source>
        <dbReference type="Proteomes" id="UP000594638"/>
    </source>
</evidence>
<accession>A0A8S0QHH3</accession>
<dbReference type="Proteomes" id="UP000594638">
    <property type="component" value="Unassembled WGS sequence"/>
</dbReference>
<comment type="caution">
    <text evidence="1">The sequence shown here is derived from an EMBL/GenBank/DDBJ whole genome shotgun (WGS) entry which is preliminary data.</text>
</comment>
<keyword evidence="2" id="KW-1185">Reference proteome</keyword>
<reference evidence="1 2" key="1">
    <citation type="submission" date="2019-12" db="EMBL/GenBank/DDBJ databases">
        <authorList>
            <person name="Alioto T."/>
            <person name="Alioto T."/>
            <person name="Gomez Garrido J."/>
        </authorList>
    </citation>
    <scope>NUCLEOTIDE SEQUENCE [LARGE SCALE GENOMIC DNA]</scope>
</reference>
<protein>
    <submittedName>
        <fullName evidence="1">Uncharacterized protein</fullName>
    </submittedName>
</protein>
<name>A0A8S0QHH3_OLEEU</name>